<feature type="region of interest" description="Disordered" evidence="1">
    <location>
        <begin position="408"/>
        <end position="430"/>
    </location>
</feature>
<comment type="caution">
    <text evidence="3">The sequence shown here is derived from an EMBL/GenBank/DDBJ whole genome shotgun (WGS) entry which is preliminary data.</text>
</comment>
<protein>
    <recommendedName>
        <fullName evidence="2">Arb2 domain-containing protein</fullName>
    </recommendedName>
</protein>
<evidence type="ECO:0000313" key="4">
    <source>
        <dbReference type="Proteomes" id="UP000742024"/>
    </source>
</evidence>
<reference evidence="3 4" key="1">
    <citation type="journal article" date="2020" name="bioRxiv">
        <title>Whole genome comparisons of ergot fungi reveals the divergence and evolution of species within the genus Claviceps are the result of varying mechanisms driving genome evolution and host range expansion.</title>
        <authorList>
            <person name="Wyka S.A."/>
            <person name="Mondo S.J."/>
            <person name="Liu M."/>
            <person name="Dettman J."/>
            <person name="Nalam V."/>
            <person name="Broders K.D."/>
        </authorList>
    </citation>
    <scope>NUCLEOTIDE SEQUENCE [LARGE SCALE GENOMIC DNA]</scope>
    <source>
        <strain evidence="3 4">LM583</strain>
    </source>
</reference>
<sequence length="430" mass="48278">MFRRLWTGLPKDVVFPADLKGLGYFVNEEDEIRSIENPDNYFKYFLNRNPRVNVRQRFQLDGAVRDIIHQRLQSEGLEKRQLPFGTEPHEPHVSIFASPNLSSKTRVVVIFGETSHYLGTVAGRVTHGVGGIDKGSMVSVVRELHNHVSSKEDPSPPGIVIANPAESNWWPEGQRCLTVEDSAAIPLPSLVHIARRWCPDRDRVSGNRSAEEHISYVFDELLRRELREDAKLSIVAVGQSCELLTTFLDDAENRNRWLGRLDGMILLGTVYPVETLNDDLKSFLAERSRAYILSSEPVNTPLAPPTGNPHAGIPALGSPCYSSAELLYTEKIFISALHPALQYLQEIATTSAYQNPEIIVAERPEPSDDDLRNDEETWDAIPEQEKPDVGVIDAASIQAQVKRARRFRRIVKGEQNPDTDDEEDDDDALA</sequence>
<gene>
    <name evidence="3" type="ORF">E4U57_006945</name>
</gene>
<dbReference type="Proteomes" id="UP000742024">
    <property type="component" value="Unassembled WGS sequence"/>
</dbReference>
<dbReference type="InterPro" id="IPR048263">
    <property type="entry name" value="Arb2"/>
</dbReference>
<evidence type="ECO:0000256" key="1">
    <source>
        <dbReference type="SAM" id="MobiDB-lite"/>
    </source>
</evidence>
<proteinExistence type="predicted"/>
<evidence type="ECO:0000313" key="3">
    <source>
        <dbReference type="EMBL" id="KAG5962568.1"/>
    </source>
</evidence>
<keyword evidence="4" id="KW-1185">Reference proteome</keyword>
<dbReference type="Pfam" id="PF22749">
    <property type="entry name" value="Arb2"/>
    <property type="match status" value="1"/>
</dbReference>
<dbReference type="PANTHER" id="PTHR21357:SF4">
    <property type="entry name" value="FAM172 FAMILY PROTEIN HOMOLOG CG10038"/>
    <property type="match status" value="1"/>
</dbReference>
<organism evidence="3 4">
    <name type="scientific">Claviceps arundinis</name>
    <dbReference type="NCBI Taxonomy" id="1623583"/>
    <lineage>
        <taxon>Eukaryota</taxon>
        <taxon>Fungi</taxon>
        <taxon>Dikarya</taxon>
        <taxon>Ascomycota</taxon>
        <taxon>Pezizomycotina</taxon>
        <taxon>Sordariomycetes</taxon>
        <taxon>Hypocreomycetidae</taxon>
        <taxon>Hypocreales</taxon>
        <taxon>Clavicipitaceae</taxon>
        <taxon>Claviceps</taxon>
    </lineage>
</organism>
<dbReference type="PANTHER" id="PTHR21357">
    <property type="entry name" value="FAM172 FAMILY PROTEIN HOMOLOG CG10038"/>
    <property type="match status" value="1"/>
</dbReference>
<evidence type="ECO:0000259" key="2">
    <source>
        <dbReference type="Pfam" id="PF22749"/>
    </source>
</evidence>
<feature type="domain" description="Arb2" evidence="2">
    <location>
        <begin position="15"/>
        <end position="298"/>
    </location>
</feature>
<accession>A0ABQ7PG05</accession>
<dbReference type="EMBL" id="SRPR01000065">
    <property type="protein sequence ID" value="KAG5962568.1"/>
    <property type="molecule type" value="Genomic_DNA"/>
</dbReference>
<feature type="region of interest" description="Disordered" evidence="1">
    <location>
        <begin position="363"/>
        <end position="383"/>
    </location>
</feature>
<dbReference type="InterPro" id="IPR053858">
    <property type="entry name" value="Arb2_dom"/>
</dbReference>
<name>A0ABQ7PG05_9HYPO</name>
<feature type="compositionally biased region" description="Acidic residues" evidence="1">
    <location>
        <begin position="417"/>
        <end position="430"/>
    </location>
</feature>